<dbReference type="GO" id="GO:0016491">
    <property type="term" value="F:oxidoreductase activity"/>
    <property type="evidence" value="ECO:0007669"/>
    <property type="project" value="UniProtKB-KW"/>
</dbReference>
<dbReference type="PANTHER" id="PTHR43639:SF1">
    <property type="entry name" value="SHORT-CHAIN DEHYDROGENASE_REDUCTASE FAMILY PROTEIN"/>
    <property type="match status" value="1"/>
</dbReference>
<protein>
    <submittedName>
        <fullName evidence="4">SDR family oxidoreductase</fullName>
    </submittedName>
</protein>
<dbReference type="SUPFAM" id="SSF51735">
    <property type="entry name" value="NAD(P)-binding Rossmann-fold domains"/>
    <property type="match status" value="1"/>
</dbReference>
<dbReference type="PANTHER" id="PTHR43639">
    <property type="entry name" value="OXIDOREDUCTASE, SHORT-CHAIN DEHYDROGENASE/REDUCTASE FAMILY (AFU_ORTHOLOGUE AFUA_5G02870)"/>
    <property type="match status" value="1"/>
</dbReference>
<dbReference type="InterPro" id="IPR002347">
    <property type="entry name" value="SDR_fam"/>
</dbReference>
<dbReference type="Gene3D" id="3.40.50.720">
    <property type="entry name" value="NAD(P)-binding Rossmann-like Domain"/>
    <property type="match status" value="1"/>
</dbReference>
<dbReference type="PRINTS" id="PR00080">
    <property type="entry name" value="SDRFAMILY"/>
</dbReference>
<sequence length="252" mass="27634">MRDKAVLITGAARRVGRRLALDMAGEGWSVAVHYHTSHDEAEALAAEIRGRGVDAIALAGDLAEPEVPERLIAEARDRLGPLTCLVNNASRFEPDEVGSLTQESWSRHMDTNLRAPVFLAQAFAAQRPAQAEGNIVNIIDQRVWKLTPHYFSYTASKSALWTATRTLAQALAPDIRVNAIGPGPALPNPRMAEEDFERQKTLTLLRRGTSPEEISSALRYILNAPAMTGQMIVLDGGQHLVWQTPDVVEVEE</sequence>
<proteinExistence type="inferred from homology"/>
<evidence type="ECO:0000256" key="3">
    <source>
        <dbReference type="RuleBase" id="RU000363"/>
    </source>
</evidence>
<dbReference type="AlphaFoldDB" id="A0A7S8HE19"/>
<evidence type="ECO:0000256" key="1">
    <source>
        <dbReference type="ARBA" id="ARBA00006484"/>
    </source>
</evidence>
<dbReference type="KEGG" id="kmn:HW532_17115"/>
<dbReference type="Pfam" id="PF00106">
    <property type="entry name" value="adh_short"/>
    <property type="match status" value="1"/>
</dbReference>
<keyword evidence="5" id="KW-1185">Reference proteome</keyword>
<organism evidence="4 5">
    <name type="scientific">Kaustia mangrovi</name>
    <dbReference type="NCBI Taxonomy" id="2593653"/>
    <lineage>
        <taxon>Bacteria</taxon>
        <taxon>Pseudomonadati</taxon>
        <taxon>Pseudomonadota</taxon>
        <taxon>Alphaproteobacteria</taxon>
        <taxon>Hyphomicrobiales</taxon>
        <taxon>Parvibaculaceae</taxon>
        <taxon>Kaustia</taxon>
    </lineage>
</organism>
<dbReference type="NCBIfam" id="NF006597">
    <property type="entry name" value="PRK09134.1"/>
    <property type="match status" value="1"/>
</dbReference>
<evidence type="ECO:0000256" key="2">
    <source>
        <dbReference type="ARBA" id="ARBA00023002"/>
    </source>
</evidence>
<dbReference type="Proteomes" id="UP000593594">
    <property type="component" value="Chromosome"/>
</dbReference>
<dbReference type="InterPro" id="IPR036291">
    <property type="entry name" value="NAD(P)-bd_dom_sf"/>
</dbReference>
<accession>A0A7S8HE19</accession>
<reference evidence="4 5" key="1">
    <citation type="submission" date="2020-06" db="EMBL/GenBank/DDBJ databases">
        <title>Genome sequence of 2 isolates from Red Sea Mangroves.</title>
        <authorList>
            <person name="Sefrji F."/>
            <person name="Michoud G."/>
            <person name="Merlino G."/>
            <person name="Daffonchio D."/>
        </authorList>
    </citation>
    <scope>NUCLEOTIDE SEQUENCE [LARGE SCALE GENOMIC DNA]</scope>
    <source>
        <strain evidence="4 5">R1DC25</strain>
    </source>
</reference>
<gene>
    <name evidence="4" type="ORF">HW532_17115</name>
</gene>
<dbReference type="PRINTS" id="PR00081">
    <property type="entry name" value="GDHRDH"/>
</dbReference>
<evidence type="ECO:0000313" key="4">
    <source>
        <dbReference type="EMBL" id="QPC45387.1"/>
    </source>
</evidence>
<comment type="similarity">
    <text evidence="1 3">Belongs to the short-chain dehydrogenases/reductases (SDR) family.</text>
</comment>
<name>A0A7S8HE19_9HYPH</name>
<keyword evidence="2" id="KW-0560">Oxidoreductase</keyword>
<evidence type="ECO:0000313" key="5">
    <source>
        <dbReference type="Proteomes" id="UP000593594"/>
    </source>
</evidence>
<dbReference type="EMBL" id="CP058214">
    <property type="protein sequence ID" value="QPC45387.1"/>
    <property type="molecule type" value="Genomic_DNA"/>
</dbReference>